<evidence type="ECO:0000313" key="4">
    <source>
        <dbReference type="Proteomes" id="UP000282656"/>
    </source>
</evidence>
<dbReference type="PROSITE" id="PS50005">
    <property type="entry name" value="TPR"/>
    <property type="match status" value="1"/>
</dbReference>
<gene>
    <name evidence="3" type="ORF">D7X96_39115</name>
</gene>
<keyword evidence="4" id="KW-1185">Reference proteome</keyword>
<dbReference type="InterPro" id="IPR011990">
    <property type="entry name" value="TPR-like_helical_dom_sf"/>
</dbReference>
<feature type="region of interest" description="Disordered" evidence="2">
    <location>
        <begin position="155"/>
        <end position="175"/>
    </location>
</feature>
<sequence>MSTSPSKTLSPTELAKLEHSFASDPSSDAYKPLAEAYLDLGRFMEAMVVCKKGVKAHPTAADPRLLLARVYAAQNKDKKALEEVMGALQVQPEDKAALRMAGVLQIKGGEQDTGRANLLKAYQADPGDPETVTLLQQYKVEIPRPAAPTPVLAPVAAPPPAAAEAPAAATVPVAA</sequence>
<dbReference type="Proteomes" id="UP000282656">
    <property type="component" value="Unassembled WGS sequence"/>
</dbReference>
<name>A0A3A8PMX5_9BACT</name>
<evidence type="ECO:0000313" key="3">
    <source>
        <dbReference type="EMBL" id="RKH56580.1"/>
    </source>
</evidence>
<dbReference type="EMBL" id="RAWM01000278">
    <property type="protein sequence ID" value="RKH56580.1"/>
    <property type="molecule type" value="Genomic_DNA"/>
</dbReference>
<dbReference type="AlphaFoldDB" id="A0A3A8PMX5"/>
<proteinExistence type="predicted"/>
<accession>A0A3A8PMX5</accession>
<feature type="compositionally biased region" description="Low complexity" evidence="2">
    <location>
        <begin position="162"/>
        <end position="175"/>
    </location>
</feature>
<dbReference type="SUPFAM" id="SSF48452">
    <property type="entry name" value="TPR-like"/>
    <property type="match status" value="1"/>
</dbReference>
<reference evidence="4" key="1">
    <citation type="submission" date="2018-09" db="EMBL/GenBank/DDBJ databases">
        <authorList>
            <person name="Livingstone P.G."/>
            <person name="Whitworth D.E."/>
        </authorList>
    </citation>
    <scope>NUCLEOTIDE SEQUENCE [LARGE SCALE GENOMIC DNA]</scope>
    <source>
        <strain evidence="4">AB047A</strain>
    </source>
</reference>
<dbReference type="InterPro" id="IPR019734">
    <property type="entry name" value="TPR_rpt"/>
</dbReference>
<dbReference type="Pfam" id="PF14559">
    <property type="entry name" value="TPR_19"/>
    <property type="match status" value="1"/>
</dbReference>
<feature type="non-terminal residue" evidence="3">
    <location>
        <position position="175"/>
    </location>
</feature>
<feature type="repeat" description="TPR" evidence="1">
    <location>
        <begin position="61"/>
        <end position="94"/>
    </location>
</feature>
<protein>
    <submittedName>
        <fullName evidence="3">Uncharacterized protein</fullName>
    </submittedName>
</protein>
<dbReference type="Gene3D" id="1.25.40.10">
    <property type="entry name" value="Tetratricopeptide repeat domain"/>
    <property type="match status" value="1"/>
</dbReference>
<evidence type="ECO:0000256" key="2">
    <source>
        <dbReference type="SAM" id="MobiDB-lite"/>
    </source>
</evidence>
<organism evidence="3 4">
    <name type="scientific">Corallococcus interemptor</name>
    <dbReference type="NCBI Taxonomy" id="2316720"/>
    <lineage>
        <taxon>Bacteria</taxon>
        <taxon>Pseudomonadati</taxon>
        <taxon>Myxococcota</taxon>
        <taxon>Myxococcia</taxon>
        <taxon>Myxococcales</taxon>
        <taxon>Cystobacterineae</taxon>
        <taxon>Myxococcaceae</taxon>
        <taxon>Corallococcus</taxon>
    </lineage>
</organism>
<evidence type="ECO:0000256" key="1">
    <source>
        <dbReference type="PROSITE-ProRule" id="PRU00339"/>
    </source>
</evidence>
<comment type="caution">
    <text evidence="3">The sequence shown here is derived from an EMBL/GenBank/DDBJ whole genome shotgun (WGS) entry which is preliminary data.</text>
</comment>
<dbReference type="RefSeq" id="WP_368667115.1">
    <property type="nucleotide sequence ID" value="NZ_RAWM01000278.1"/>
</dbReference>
<keyword evidence="1" id="KW-0802">TPR repeat</keyword>